<dbReference type="Pfam" id="PF14111">
    <property type="entry name" value="DUF4283"/>
    <property type="match status" value="1"/>
</dbReference>
<dbReference type="InterPro" id="IPR025558">
    <property type="entry name" value="DUF4283"/>
</dbReference>
<comment type="caution">
    <text evidence="2">The sequence shown here is derived from an EMBL/GenBank/DDBJ whole genome shotgun (WGS) entry which is preliminary data.</text>
</comment>
<dbReference type="InterPro" id="IPR040256">
    <property type="entry name" value="At4g02000-like"/>
</dbReference>
<evidence type="ECO:0000313" key="3">
    <source>
        <dbReference type="Proteomes" id="UP000886595"/>
    </source>
</evidence>
<dbReference type="AlphaFoldDB" id="A0A8X7RMA5"/>
<dbReference type="PANTHER" id="PTHR31286">
    <property type="entry name" value="GLYCINE-RICH CELL WALL STRUCTURAL PROTEIN 1.8-LIKE"/>
    <property type="match status" value="1"/>
</dbReference>
<protein>
    <recommendedName>
        <fullName evidence="1">DUF4283 domain-containing protein</fullName>
    </recommendedName>
</protein>
<name>A0A8X7RMA5_BRACI</name>
<keyword evidence="3" id="KW-1185">Reference proteome</keyword>
<feature type="domain" description="DUF4283" evidence="1">
    <location>
        <begin position="41"/>
        <end position="123"/>
    </location>
</feature>
<proteinExistence type="predicted"/>
<dbReference type="EMBL" id="JAAMPC010000010">
    <property type="protein sequence ID" value="KAG2290548.1"/>
    <property type="molecule type" value="Genomic_DNA"/>
</dbReference>
<gene>
    <name evidence="2" type="ORF">Bca52824_050152</name>
</gene>
<dbReference type="PANTHER" id="PTHR31286:SF97">
    <property type="entry name" value="DUF4283 DOMAIN-CONTAINING PROTEIN"/>
    <property type="match status" value="1"/>
</dbReference>
<evidence type="ECO:0000313" key="2">
    <source>
        <dbReference type="EMBL" id="KAG2290548.1"/>
    </source>
</evidence>
<evidence type="ECO:0000259" key="1">
    <source>
        <dbReference type="Pfam" id="PF14111"/>
    </source>
</evidence>
<accession>A0A8X7RMA5</accession>
<reference evidence="2 3" key="1">
    <citation type="submission" date="2020-02" db="EMBL/GenBank/DDBJ databases">
        <authorList>
            <person name="Ma Q."/>
            <person name="Huang Y."/>
            <person name="Song X."/>
            <person name="Pei D."/>
        </authorList>
    </citation>
    <scope>NUCLEOTIDE SEQUENCE [LARGE SCALE GENOMIC DNA]</scope>
    <source>
        <strain evidence="2">Sxm20200214</strain>
        <tissue evidence="2">Leaf</tissue>
    </source>
</reference>
<organism evidence="2 3">
    <name type="scientific">Brassica carinata</name>
    <name type="common">Ethiopian mustard</name>
    <name type="synonym">Abyssinian cabbage</name>
    <dbReference type="NCBI Taxonomy" id="52824"/>
    <lineage>
        <taxon>Eukaryota</taxon>
        <taxon>Viridiplantae</taxon>
        <taxon>Streptophyta</taxon>
        <taxon>Embryophyta</taxon>
        <taxon>Tracheophyta</taxon>
        <taxon>Spermatophyta</taxon>
        <taxon>Magnoliopsida</taxon>
        <taxon>eudicotyledons</taxon>
        <taxon>Gunneridae</taxon>
        <taxon>Pentapetalae</taxon>
        <taxon>rosids</taxon>
        <taxon>malvids</taxon>
        <taxon>Brassicales</taxon>
        <taxon>Brassicaceae</taxon>
        <taxon>Brassiceae</taxon>
        <taxon>Brassica</taxon>
    </lineage>
</organism>
<sequence>MSLQSNLIRRGDNSSSVRRQLDLATEDEIIRIPACDLTAATERFKRTLIGRVLHRGGRSVEAMIALLPRARIWNVEGRARGANLGNGRFKFDFDKEEDLLMVLNKRPCHFNHWIFALERWEPSTSENFPNNAPLD</sequence>
<dbReference type="OrthoDB" id="1108329at2759"/>
<dbReference type="Proteomes" id="UP000886595">
    <property type="component" value="Unassembled WGS sequence"/>
</dbReference>